<keyword evidence="1" id="KW-0812">Transmembrane</keyword>
<keyword evidence="1" id="KW-0472">Membrane</keyword>
<feature type="transmembrane region" description="Helical" evidence="1">
    <location>
        <begin position="7"/>
        <end position="29"/>
    </location>
</feature>
<evidence type="ECO:0000313" key="2">
    <source>
        <dbReference type="EMBL" id="ARJ41731.1"/>
    </source>
</evidence>
<evidence type="ECO:0000256" key="1">
    <source>
        <dbReference type="SAM" id="Phobius"/>
    </source>
</evidence>
<dbReference type="KEGG" id="palh:B1H58_06640"/>
<evidence type="ECO:0000313" key="3">
    <source>
        <dbReference type="Proteomes" id="UP000192900"/>
    </source>
</evidence>
<keyword evidence="1" id="KW-1133">Transmembrane helix</keyword>
<reference evidence="2 3" key="1">
    <citation type="submission" date="2017-02" db="EMBL/GenBank/DDBJ databases">
        <title>Complete genome sequence of the drought resistance-promoting endophyte Pantoea alhagi LTYR-11Z.</title>
        <authorList>
            <person name="Zhang L."/>
        </authorList>
    </citation>
    <scope>NUCLEOTIDE SEQUENCE [LARGE SCALE GENOMIC DNA]</scope>
    <source>
        <strain evidence="2 3">LTYR-11Z</strain>
    </source>
</reference>
<proteinExistence type="predicted"/>
<dbReference type="AlphaFoldDB" id="A0A1W6B3R1"/>
<keyword evidence="3" id="KW-1185">Reference proteome</keyword>
<dbReference type="Proteomes" id="UP000192900">
    <property type="component" value="Chromosome"/>
</dbReference>
<accession>A0A1W6B3R1</accession>
<protein>
    <submittedName>
        <fullName evidence="2">Uncharacterized protein</fullName>
    </submittedName>
</protein>
<gene>
    <name evidence="2" type="ORF">B1H58_06640</name>
</gene>
<name>A0A1W6B3R1_9GAMM</name>
<dbReference type="EMBL" id="CP019706">
    <property type="protein sequence ID" value="ARJ41731.1"/>
    <property type="molecule type" value="Genomic_DNA"/>
</dbReference>
<feature type="transmembrane region" description="Helical" evidence="1">
    <location>
        <begin position="35"/>
        <end position="56"/>
    </location>
</feature>
<sequence>MRFIPKFIAGSVGYIGAHAIIVFLFLFYYFIVPDYWFLCTFFTVIIWGGISIYFAIKKERSGG</sequence>
<organism evidence="2 3">
    <name type="scientific">Pantoea alhagi</name>
    <dbReference type="NCBI Taxonomy" id="1891675"/>
    <lineage>
        <taxon>Bacteria</taxon>
        <taxon>Pseudomonadati</taxon>
        <taxon>Pseudomonadota</taxon>
        <taxon>Gammaproteobacteria</taxon>
        <taxon>Enterobacterales</taxon>
        <taxon>Erwiniaceae</taxon>
        <taxon>Pantoea</taxon>
    </lineage>
</organism>